<dbReference type="EMBL" id="AUSU01000535">
    <property type="protein sequence ID" value="EPS73175.1"/>
    <property type="molecule type" value="Genomic_DNA"/>
</dbReference>
<accession>S8D196</accession>
<dbReference type="Proteomes" id="UP000015453">
    <property type="component" value="Unassembled WGS sequence"/>
</dbReference>
<dbReference type="AlphaFoldDB" id="S8D196"/>
<gene>
    <name evidence="1" type="ORF">M569_01582</name>
</gene>
<organism evidence="1 2">
    <name type="scientific">Genlisea aurea</name>
    <dbReference type="NCBI Taxonomy" id="192259"/>
    <lineage>
        <taxon>Eukaryota</taxon>
        <taxon>Viridiplantae</taxon>
        <taxon>Streptophyta</taxon>
        <taxon>Embryophyta</taxon>
        <taxon>Tracheophyta</taxon>
        <taxon>Spermatophyta</taxon>
        <taxon>Magnoliopsida</taxon>
        <taxon>eudicotyledons</taxon>
        <taxon>Gunneridae</taxon>
        <taxon>Pentapetalae</taxon>
        <taxon>asterids</taxon>
        <taxon>lamiids</taxon>
        <taxon>Lamiales</taxon>
        <taxon>Lentibulariaceae</taxon>
        <taxon>Genlisea</taxon>
    </lineage>
</organism>
<evidence type="ECO:0000313" key="2">
    <source>
        <dbReference type="Proteomes" id="UP000015453"/>
    </source>
</evidence>
<reference evidence="1 2" key="1">
    <citation type="journal article" date="2013" name="BMC Genomics">
        <title>The miniature genome of a carnivorous plant Genlisea aurea contains a low number of genes and short non-coding sequences.</title>
        <authorList>
            <person name="Leushkin E.V."/>
            <person name="Sutormin R.A."/>
            <person name="Nabieva E.R."/>
            <person name="Penin A.A."/>
            <person name="Kondrashov A.S."/>
            <person name="Logacheva M.D."/>
        </authorList>
    </citation>
    <scope>NUCLEOTIDE SEQUENCE [LARGE SCALE GENOMIC DNA]</scope>
</reference>
<proteinExistence type="predicted"/>
<keyword evidence="2" id="KW-1185">Reference proteome</keyword>
<name>S8D196_9LAMI</name>
<sequence>MFRVISKSYFHSLHEIAEKLSSRASAFRLPPSALGLALIGSSSVAMSSGFGNKLADASGAAIRQ</sequence>
<evidence type="ECO:0000313" key="1">
    <source>
        <dbReference type="EMBL" id="EPS73175.1"/>
    </source>
</evidence>
<comment type="caution">
    <text evidence="1">The sequence shown here is derived from an EMBL/GenBank/DDBJ whole genome shotgun (WGS) entry which is preliminary data.</text>
</comment>
<protein>
    <submittedName>
        <fullName evidence="1">Uncharacterized protein</fullName>
    </submittedName>
</protein>